<name>A0A1G6PXI1_9BACT</name>
<feature type="transmembrane region" description="Helical" evidence="1">
    <location>
        <begin position="107"/>
        <end position="129"/>
    </location>
</feature>
<evidence type="ECO:0000256" key="1">
    <source>
        <dbReference type="SAM" id="Phobius"/>
    </source>
</evidence>
<keyword evidence="1" id="KW-1133">Transmembrane helix</keyword>
<keyword evidence="1" id="KW-0472">Membrane</keyword>
<evidence type="ECO:0000313" key="2">
    <source>
        <dbReference type="EMBL" id="SDC84910.1"/>
    </source>
</evidence>
<reference evidence="2 3" key="1">
    <citation type="submission" date="2016-10" db="EMBL/GenBank/DDBJ databases">
        <authorList>
            <person name="de Groot N.N."/>
        </authorList>
    </citation>
    <scope>NUCLEOTIDE SEQUENCE [LARGE SCALE GENOMIC DNA]</scope>
    <source>
        <strain evidence="2 3">WG14</strain>
    </source>
</reference>
<evidence type="ECO:0000313" key="3">
    <source>
        <dbReference type="Proteomes" id="UP000199322"/>
    </source>
</evidence>
<dbReference type="STRING" id="28234.SAMN04488588_1939"/>
<dbReference type="Proteomes" id="UP000199322">
    <property type="component" value="Unassembled WGS sequence"/>
</dbReference>
<organism evidence="2 3">
    <name type="scientific">Geotoga petraea</name>
    <dbReference type="NCBI Taxonomy" id="28234"/>
    <lineage>
        <taxon>Bacteria</taxon>
        <taxon>Thermotogati</taxon>
        <taxon>Thermotogota</taxon>
        <taxon>Thermotogae</taxon>
        <taxon>Petrotogales</taxon>
        <taxon>Petrotogaceae</taxon>
        <taxon>Geotoga</taxon>
    </lineage>
</organism>
<keyword evidence="1" id="KW-0812">Transmembrane</keyword>
<dbReference type="EMBL" id="FMYV01000009">
    <property type="protein sequence ID" value="SDC84910.1"/>
    <property type="molecule type" value="Genomic_DNA"/>
</dbReference>
<sequence length="175" mass="20310">MAKIKVENNNLETIETKRGQVRFNKMTTPGSVVFDLFFGTLNIIISVIIMSLSVVVYLFKDEIQSVIGDQFALNTMPLFYITIPILLFGILLHIYSIERIAQRFYKIYGLVIFALGFISLGIIIFMIFKYSINWLGISVFGNTSLGHNYLFYFPSILYIVYSIFIIYYSLIMMRR</sequence>
<keyword evidence="3" id="KW-1185">Reference proteome</keyword>
<proteinExistence type="predicted"/>
<dbReference type="AlphaFoldDB" id="A0A1G6PXI1"/>
<feature type="transmembrane region" description="Helical" evidence="1">
    <location>
        <begin position="32"/>
        <end position="58"/>
    </location>
</feature>
<gene>
    <name evidence="2" type="ORF">SAMN04488588_1939</name>
</gene>
<dbReference type="RefSeq" id="WP_091405368.1">
    <property type="nucleotide sequence ID" value="NZ_FMYV01000009.1"/>
</dbReference>
<feature type="transmembrane region" description="Helical" evidence="1">
    <location>
        <begin position="149"/>
        <end position="170"/>
    </location>
</feature>
<accession>A0A1G6PXI1</accession>
<feature type="transmembrane region" description="Helical" evidence="1">
    <location>
        <begin position="78"/>
        <end position="95"/>
    </location>
</feature>
<protein>
    <submittedName>
        <fullName evidence="2">Uncharacterized protein</fullName>
    </submittedName>
</protein>